<accession>A0A6J1MUW6</accession>
<dbReference type="Proteomes" id="UP001652582">
    <property type="component" value="Chromosome 1"/>
</dbReference>
<reference evidence="4" key="1">
    <citation type="submission" date="2025-05" db="UniProtKB">
        <authorList>
            <consortium name="RefSeq"/>
        </authorList>
    </citation>
    <scope>NUCLEOTIDE SEQUENCE [LARGE SCALE GENOMIC DNA]</scope>
</reference>
<dbReference type="GO" id="GO:0016783">
    <property type="term" value="F:sulfurtransferase activity"/>
    <property type="evidence" value="ECO:0007669"/>
    <property type="project" value="TreeGrafter"/>
</dbReference>
<dbReference type="PANTHER" id="PTHR20882:SF14">
    <property type="entry name" value="CYTOPLASMIC TRNA 2-THIOLATION PROTEIN 2"/>
    <property type="match status" value="1"/>
</dbReference>
<dbReference type="Pfam" id="PF10288">
    <property type="entry name" value="CTU2"/>
    <property type="match status" value="1"/>
</dbReference>
<dbReference type="RefSeq" id="XP_023939475.1">
    <property type="nucleotide sequence ID" value="XM_024083707.2"/>
</dbReference>
<dbReference type="AlphaFoldDB" id="A0A6J1MUW6"/>
<comment type="similarity">
    <text evidence="3">Belongs to the CTU2/NCS2 family.</text>
</comment>
<evidence type="ECO:0000313" key="4">
    <source>
        <dbReference type="Proteomes" id="UP001652582"/>
    </source>
</evidence>
<dbReference type="HAMAP" id="MF_03054">
    <property type="entry name" value="CTU2"/>
    <property type="match status" value="1"/>
</dbReference>
<dbReference type="GO" id="GO:0032447">
    <property type="term" value="P:protein urmylation"/>
    <property type="evidence" value="ECO:0007669"/>
    <property type="project" value="UniProtKB-UniRule"/>
</dbReference>
<dbReference type="GO" id="GO:0016779">
    <property type="term" value="F:nucleotidyltransferase activity"/>
    <property type="evidence" value="ECO:0007669"/>
    <property type="project" value="UniProtKB-UniRule"/>
</dbReference>
<evidence type="ECO:0000256" key="3">
    <source>
        <dbReference type="HAMAP-Rule" id="MF_03054"/>
    </source>
</evidence>
<evidence type="ECO:0000256" key="1">
    <source>
        <dbReference type="ARBA" id="ARBA00022490"/>
    </source>
</evidence>
<reference evidence="5" key="2">
    <citation type="submission" date="2025-08" db="UniProtKB">
        <authorList>
            <consortium name="RefSeq"/>
        </authorList>
    </citation>
    <scope>IDENTIFICATION</scope>
</reference>
<dbReference type="OrthoDB" id="25129at2759"/>
<keyword evidence="4" id="KW-1185">Reference proteome</keyword>
<dbReference type="UniPathway" id="UPA00988"/>
<dbReference type="SUPFAM" id="SSF52402">
    <property type="entry name" value="Adenine nucleotide alpha hydrolases-like"/>
    <property type="match status" value="1"/>
</dbReference>
<dbReference type="CTD" id="348180"/>
<dbReference type="GeneID" id="112046879"/>
<organism evidence="4 5">
    <name type="scientific">Bicyclus anynana</name>
    <name type="common">Squinting bush brown butterfly</name>
    <dbReference type="NCBI Taxonomy" id="110368"/>
    <lineage>
        <taxon>Eukaryota</taxon>
        <taxon>Metazoa</taxon>
        <taxon>Ecdysozoa</taxon>
        <taxon>Arthropoda</taxon>
        <taxon>Hexapoda</taxon>
        <taxon>Insecta</taxon>
        <taxon>Pterygota</taxon>
        <taxon>Neoptera</taxon>
        <taxon>Endopterygota</taxon>
        <taxon>Lepidoptera</taxon>
        <taxon>Glossata</taxon>
        <taxon>Ditrysia</taxon>
        <taxon>Papilionoidea</taxon>
        <taxon>Nymphalidae</taxon>
        <taxon>Satyrinae</taxon>
        <taxon>Satyrini</taxon>
        <taxon>Mycalesina</taxon>
        <taxon>Bicyclus</taxon>
    </lineage>
</organism>
<dbReference type="GO" id="GO:0000049">
    <property type="term" value="F:tRNA binding"/>
    <property type="evidence" value="ECO:0007669"/>
    <property type="project" value="InterPro"/>
</dbReference>
<dbReference type="Gene3D" id="3.40.50.620">
    <property type="entry name" value="HUPs"/>
    <property type="match status" value="1"/>
</dbReference>
<proteinExistence type="inferred from homology"/>
<sequence>MICRKCDAPATILIRKEYWYCNTCFITNTNHKFRACLGRSKTLSPNEKVLICLSDSTSSMVLLDLVQNSISLNGTKKLRVIPFFLHIIETATEDSIRTAKLIIEQCNKYNLDIYIVDINEYYSTNNILPDINVLPQTKSETLNNMRMNVSATIYDDVIVKIKRTLFLRIASELSCKIIFTAETTTQLAKRLLTNLAIGRGSQVENDIGFADQRDKSIKILRPMKDISNEEIEYFLKVKQISKIQNSSNTKIGLQSVVDNFVLDLQKNYPATVSTVCKTADKLGSAENTTETQNCTLCQSNITFKSSKLTAVEATIFSRQMCTNKAGVNDKIEVMQSITEDKNPMFPSIYKTLCYGCSRNFSELDSYL</sequence>
<dbReference type="GO" id="GO:0002143">
    <property type="term" value="P:tRNA wobble position uridine thiolation"/>
    <property type="evidence" value="ECO:0007669"/>
    <property type="project" value="TreeGrafter"/>
</dbReference>
<evidence type="ECO:0000256" key="2">
    <source>
        <dbReference type="ARBA" id="ARBA00022694"/>
    </source>
</evidence>
<comment type="subcellular location">
    <subcellularLocation>
        <location evidence="3">Cytoplasm</location>
    </subcellularLocation>
</comment>
<dbReference type="KEGG" id="bany:112046879"/>
<dbReference type="GO" id="GO:0005829">
    <property type="term" value="C:cytosol"/>
    <property type="evidence" value="ECO:0007669"/>
    <property type="project" value="TreeGrafter"/>
</dbReference>
<gene>
    <name evidence="5" type="primary">LOC112046879</name>
</gene>
<keyword evidence="1 3" id="KW-0963">Cytoplasm</keyword>
<name>A0A6J1MUW6_BICAN</name>
<protein>
    <recommendedName>
        <fullName evidence="3">Cytoplasmic tRNA 2-thiolation protein 2</fullName>
    </recommendedName>
</protein>
<dbReference type="InterPro" id="IPR014729">
    <property type="entry name" value="Rossmann-like_a/b/a_fold"/>
</dbReference>
<comment type="pathway">
    <text evidence="3">tRNA modification; 5-methoxycarbonylmethyl-2-thiouridine-tRNA biosynthesis.</text>
</comment>
<evidence type="ECO:0000313" key="5">
    <source>
        <dbReference type="RefSeq" id="XP_023939475.1"/>
    </source>
</evidence>
<dbReference type="InterPro" id="IPR019407">
    <property type="entry name" value="CTU2"/>
</dbReference>
<dbReference type="PANTHER" id="PTHR20882">
    <property type="entry name" value="CYTOPLASMIC TRNA 2-THIOLATION PROTEIN 2"/>
    <property type="match status" value="1"/>
</dbReference>
<comment type="function">
    <text evidence="3">Plays a central role in 2-thiolation of mcm(5)S(2)U at tRNA wobble positions of tRNA(Lys), tRNA(Glu) and tRNA(Gln). May act by forming a heterodimer with NCS6/CTU1 that ligates sulfur from thiocarboxylated URM1 onto the uridine of tRNAs at wobble position.</text>
</comment>
<keyword evidence="2 3" id="KW-0819">tRNA processing</keyword>